<keyword evidence="2" id="KW-0732">Signal</keyword>
<sequence>MRTFAHRLFLSAAVLLLAGAAQAEISVTSPFSRASAPTAKAGAAFLTLSIDAGSDKLLGGSSPVADKVELHTHLMQDGIAKMRPVDGGIPVTAGTPTELKPGGLHIMLIGLKAPLKQGESFPLTLNFEKAGAVSVNVPVQGPGAKAPMAEHDHGGHGEHSGHQH</sequence>
<organism evidence="3 4">
    <name type="scientific">Niveispirillum cyanobacteriorum</name>
    <dbReference type="NCBI Taxonomy" id="1612173"/>
    <lineage>
        <taxon>Bacteria</taxon>
        <taxon>Pseudomonadati</taxon>
        <taxon>Pseudomonadota</taxon>
        <taxon>Alphaproteobacteria</taxon>
        <taxon>Rhodospirillales</taxon>
        <taxon>Azospirillaceae</taxon>
        <taxon>Niveispirillum</taxon>
    </lineage>
</organism>
<evidence type="ECO:0000256" key="2">
    <source>
        <dbReference type="SAM" id="SignalP"/>
    </source>
</evidence>
<dbReference type="OrthoDB" id="9796962at2"/>
<dbReference type="PANTHER" id="PTHR36302:SF1">
    <property type="entry name" value="COPPER CHAPERONE PCU(A)C"/>
    <property type="match status" value="1"/>
</dbReference>
<feature type="compositionally biased region" description="Basic and acidic residues" evidence="1">
    <location>
        <begin position="148"/>
        <end position="164"/>
    </location>
</feature>
<dbReference type="EMBL" id="CP025612">
    <property type="protein sequence ID" value="AUN32023.1"/>
    <property type="molecule type" value="Genomic_DNA"/>
</dbReference>
<feature type="chain" id="PRO_5043915688" evidence="2">
    <location>
        <begin position="24"/>
        <end position="164"/>
    </location>
</feature>
<dbReference type="KEGG" id="ncb:C0V82_16490"/>
<protein>
    <submittedName>
        <fullName evidence="3">Uncharacterized protein</fullName>
    </submittedName>
</protein>
<dbReference type="Gene3D" id="2.60.40.1890">
    <property type="entry name" value="PCu(A)C copper chaperone"/>
    <property type="match status" value="1"/>
</dbReference>
<evidence type="ECO:0000256" key="1">
    <source>
        <dbReference type="SAM" id="MobiDB-lite"/>
    </source>
</evidence>
<dbReference type="SUPFAM" id="SSF110087">
    <property type="entry name" value="DR1885-like metal-binding protein"/>
    <property type="match status" value="1"/>
</dbReference>
<keyword evidence="4" id="KW-1185">Reference proteome</keyword>
<proteinExistence type="predicted"/>
<dbReference type="AlphaFoldDB" id="A0A2K9NFX9"/>
<reference evidence="3 4" key="1">
    <citation type="submission" date="2017-12" db="EMBL/GenBank/DDBJ databases">
        <title>Genomes of bacteria within cyanobacterial aggregates.</title>
        <authorList>
            <person name="Cai H."/>
        </authorList>
    </citation>
    <scope>NUCLEOTIDE SEQUENCE [LARGE SCALE GENOMIC DNA]</scope>
    <source>
        <strain evidence="3 4">TH16</strain>
    </source>
</reference>
<dbReference type="InterPro" id="IPR007410">
    <property type="entry name" value="LpqE-like"/>
</dbReference>
<accession>A0A2K9NFX9</accession>
<gene>
    <name evidence="3" type="ORF">C0V82_16490</name>
</gene>
<evidence type="ECO:0000313" key="4">
    <source>
        <dbReference type="Proteomes" id="UP000234752"/>
    </source>
</evidence>
<dbReference type="Pfam" id="PF04314">
    <property type="entry name" value="PCuAC"/>
    <property type="match status" value="1"/>
</dbReference>
<dbReference type="PANTHER" id="PTHR36302">
    <property type="entry name" value="BLR7088 PROTEIN"/>
    <property type="match status" value="1"/>
</dbReference>
<name>A0A2K9NFX9_9PROT</name>
<dbReference type="InterPro" id="IPR036182">
    <property type="entry name" value="PCuAC_sf"/>
</dbReference>
<feature type="signal peptide" evidence="2">
    <location>
        <begin position="1"/>
        <end position="23"/>
    </location>
</feature>
<dbReference type="RefSeq" id="WP_102113575.1">
    <property type="nucleotide sequence ID" value="NZ_BMGN01000006.1"/>
</dbReference>
<dbReference type="InterPro" id="IPR058248">
    <property type="entry name" value="Lxx211020-like"/>
</dbReference>
<feature type="region of interest" description="Disordered" evidence="1">
    <location>
        <begin position="141"/>
        <end position="164"/>
    </location>
</feature>
<dbReference type="Proteomes" id="UP000234752">
    <property type="component" value="Chromosome eg_2"/>
</dbReference>
<evidence type="ECO:0000313" key="3">
    <source>
        <dbReference type="EMBL" id="AUN32023.1"/>
    </source>
</evidence>